<proteinExistence type="inferred from homology"/>
<comment type="subcellular location">
    <subcellularLocation>
        <location evidence="1 12">Nucleus</location>
    </subcellularLocation>
</comment>
<evidence type="ECO:0000256" key="1">
    <source>
        <dbReference type="ARBA" id="ARBA00004123"/>
    </source>
</evidence>
<comment type="caution">
    <text evidence="15">The sequence shown here is derived from an EMBL/GenBank/DDBJ whole genome shotgun (WGS) entry which is preliminary data.</text>
</comment>
<keyword evidence="6 12" id="KW-0862">Zinc</keyword>
<keyword evidence="5 12" id="KW-0378">Hydrolase</keyword>
<dbReference type="Proteomes" id="UP001220324">
    <property type="component" value="Unassembled WGS sequence"/>
</dbReference>
<comment type="catalytic activity">
    <reaction evidence="10 12">
        <text>O-phospho-L-threonyl-[protein] + H2O = L-threonyl-[protein] + phosphate</text>
        <dbReference type="Rhea" id="RHEA:47004"/>
        <dbReference type="Rhea" id="RHEA-COMP:11060"/>
        <dbReference type="Rhea" id="RHEA-COMP:11605"/>
        <dbReference type="ChEBI" id="CHEBI:15377"/>
        <dbReference type="ChEBI" id="CHEBI:30013"/>
        <dbReference type="ChEBI" id="CHEBI:43474"/>
        <dbReference type="ChEBI" id="CHEBI:61977"/>
        <dbReference type="EC" id="3.1.3.16"/>
    </reaction>
</comment>
<sequence length="325" mass="36168">MAPSQGPPKSILKTSLPSAYAAVNAEQPAPHHSSLSQEEQDRYLQGRPGANARHLDIALQHAQQIQAQKDAEEMILDRTVELLAIPASSSADPASPSPEEARTFKSALVSFRPTDYDNYIMERNYEDLCGYGLCPRKNRKESANARGQTFHFKYGVKGSGPGGRGRSMDIVPREKLEKWCSDECAERALFIRVQLAEEPVWERRASDTRSMRILLLEEARAKRQKQPRAESSSAVEVTADMENLKIQDPDRSRELALERGDNTVIHRDGRVDIQINEKEHGSGPSASAPQWRPEDALGGSIEGHVPKELGNKRPTQDEGDLLDQI</sequence>
<accession>A0AAD6D563</accession>
<dbReference type="InterPro" id="IPR039693">
    <property type="entry name" value="Rtr1/RPAP2"/>
</dbReference>
<dbReference type="GO" id="GO:0008420">
    <property type="term" value="F:RNA polymerase II CTD heptapeptide repeat phosphatase activity"/>
    <property type="evidence" value="ECO:0007669"/>
    <property type="project" value="UniProtKB-UniRule"/>
</dbReference>
<keyword evidence="3 12" id="KW-0479">Metal-binding</keyword>
<evidence type="ECO:0000256" key="5">
    <source>
        <dbReference type="ARBA" id="ARBA00022801"/>
    </source>
</evidence>
<reference evidence="15 16" key="1">
    <citation type="journal article" date="2023" name="IMA Fungus">
        <title>Comparative genomic study of the Penicillium genus elucidates a diverse pangenome and 15 lateral gene transfer events.</title>
        <authorList>
            <person name="Petersen C."/>
            <person name="Sorensen T."/>
            <person name="Nielsen M.R."/>
            <person name="Sondergaard T.E."/>
            <person name="Sorensen J.L."/>
            <person name="Fitzpatrick D.A."/>
            <person name="Frisvad J.C."/>
            <person name="Nielsen K.L."/>
        </authorList>
    </citation>
    <scope>NUCLEOTIDE SEQUENCE [LARGE SCALE GENOMIC DNA]</scope>
    <source>
        <strain evidence="15 16">IBT 35679</strain>
    </source>
</reference>
<dbReference type="Pfam" id="PF04181">
    <property type="entry name" value="RPAP2_Rtr1"/>
    <property type="match status" value="1"/>
</dbReference>
<feature type="compositionally biased region" description="Basic and acidic residues" evidence="13">
    <location>
        <begin position="268"/>
        <end position="281"/>
    </location>
</feature>
<evidence type="ECO:0000256" key="12">
    <source>
        <dbReference type="RuleBase" id="RU367080"/>
    </source>
</evidence>
<dbReference type="EC" id="3.1.3.16" evidence="12"/>
<keyword evidence="16" id="KW-1185">Reference proteome</keyword>
<dbReference type="GO" id="GO:0005737">
    <property type="term" value="C:cytoplasm"/>
    <property type="evidence" value="ECO:0007669"/>
    <property type="project" value="TreeGrafter"/>
</dbReference>
<evidence type="ECO:0000259" key="14">
    <source>
        <dbReference type="PROSITE" id="PS51479"/>
    </source>
</evidence>
<dbReference type="AlphaFoldDB" id="A0AAD6D563"/>
<evidence type="ECO:0000256" key="10">
    <source>
        <dbReference type="ARBA" id="ARBA00048336"/>
    </source>
</evidence>
<dbReference type="Gene3D" id="1.25.40.820">
    <property type="match status" value="1"/>
</dbReference>
<protein>
    <recommendedName>
        <fullName evidence="12">RNA polymerase II subunit B1 CTD phosphatase RPAP2 homolog</fullName>
        <ecNumber evidence="12">3.1.3.16</ecNumber>
    </recommendedName>
</protein>
<evidence type="ECO:0000256" key="13">
    <source>
        <dbReference type="SAM" id="MobiDB-lite"/>
    </source>
</evidence>
<feature type="region of interest" description="Disordered" evidence="13">
    <location>
        <begin position="268"/>
        <end position="325"/>
    </location>
</feature>
<dbReference type="PANTHER" id="PTHR14732:SF0">
    <property type="entry name" value="RNA POLYMERASE II SUBUNIT B1 CTD PHOSPHATASE RPAP2-RELATED"/>
    <property type="match status" value="1"/>
</dbReference>
<dbReference type="InterPro" id="IPR038534">
    <property type="entry name" value="Rtr1/RPAP2_sf"/>
</dbReference>
<evidence type="ECO:0000256" key="11">
    <source>
        <dbReference type="PROSITE-ProRule" id="PRU00812"/>
    </source>
</evidence>
<comment type="similarity">
    <text evidence="2 11 12">Belongs to the RPAP2 family.</text>
</comment>
<comment type="catalytic activity">
    <reaction evidence="9 12">
        <text>O-phospho-L-seryl-[protein] + H2O = L-seryl-[protein] + phosphate</text>
        <dbReference type="Rhea" id="RHEA:20629"/>
        <dbReference type="Rhea" id="RHEA-COMP:9863"/>
        <dbReference type="Rhea" id="RHEA-COMP:11604"/>
        <dbReference type="ChEBI" id="CHEBI:15377"/>
        <dbReference type="ChEBI" id="CHEBI:29999"/>
        <dbReference type="ChEBI" id="CHEBI:43474"/>
        <dbReference type="ChEBI" id="CHEBI:83421"/>
        <dbReference type="EC" id="3.1.3.16"/>
    </reaction>
</comment>
<gene>
    <name evidence="15" type="ORF">N7494_000109</name>
</gene>
<evidence type="ECO:0000256" key="7">
    <source>
        <dbReference type="ARBA" id="ARBA00022912"/>
    </source>
</evidence>
<evidence type="ECO:0000313" key="15">
    <source>
        <dbReference type="EMBL" id="KAJ5556194.1"/>
    </source>
</evidence>
<dbReference type="EMBL" id="JAQIZZ010000001">
    <property type="protein sequence ID" value="KAJ5556194.1"/>
    <property type="molecule type" value="Genomic_DNA"/>
</dbReference>
<organism evidence="15 16">
    <name type="scientific">Penicillium frequentans</name>
    <dbReference type="NCBI Taxonomy" id="3151616"/>
    <lineage>
        <taxon>Eukaryota</taxon>
        <taxon>Fungi</taxon>
        <taxon>Dikarya</taxon>
        <taxon>Ascomycota</taxon>
        <taxon>Pezizomycotina</taxon>
        <taxon>Eurotiomycetes</taxon>
        <taxon>Eurotiomycetidae</taxon>
        <taxon>Eurotiales</taxon>
        <taxon>Aspergillaceae</taxon>
        <taxon>Penicillium</taxon>
    </lineage>
</organism>
<name>A0AAD6D563_9EURO</name>
<evidence type="ECO:0000256" key="3">
    <source>
        <dbReference type="ARBA" id="ARBA00022723"/>
    </source>
</evidence>
<keyword evidence="7 12" id="KW-0904">Protein phosphatase</keyword>
<keyword evidence="4 12" id="KW-0863">Zinc-finger</keyword>
<dbReference type="InterPro" id="IPR007308">
    <property type="entry name" value="Rtr1/RPAP2_dom"/>
</dbReference>
<dbReference type="PROSITE" id="PS51479">
    <property type="entry name" value="ZF_RTR1"/>
    <property type="match status" value="1"/>
</dbReference>
<evidence type="ECO:0000256" key="4">
    <source>
        <dbReference type="ARBA" id="ARBA00022771"/>
    </source>
</evidence>
<dbReference type="PANTHER" id="PTHR14732">
    <property type="entry name" value="RNA POLYMERASE II SUBUNIT B1 CTD PHOSPHATASE RPAP2-RELATED"/>
    <property type="match status" value="1"/>
</dbReference>
<evidence type="ECO:0000313" key="16">
    <source>
        <dbReference type="Proteomes" id="UP001220324"/>
    </source>
</evidence>
<evidence type="ECO:0000256" key="9">
    <source>
        <dbReference type="ARBA" id="ARBA00047761"/>
    </source>
</evidence>
<keyword evidence="8 12" id="KW-0539">Nucleus</keyword>
<feature type="domain" description="RTR1-type" evidence="14">
    <location>
        <begin position="106"/>
        <end position="204"/>
    </location>
</feature>
<comment type="function">
    <text evidence="12">Putative RNA polymerase II subunit B1 C-terminal domain (CTD) phosphatase involved in RNA polymerase II transcription regulation.</text>
</comment>
<dbReference type="GO" id="GO:0005634">
    <property type="term" value="C:nucleus"/>
    <property type="evidence" value="ECO:0007669"/>
    <property type="project" value="UniProtKB-SubCell"/>
</dbReference>
<dbReference type="GO" id="GO:0008270">
    <property type="term" value="F:zinc ion binding"/>
    <property type="evidence" value="ECO:0007669"/>
    <property type="project" value="UniProtKB-KW"/>
</dbReference>
<feature type="region of interest" description="Disordered" evidence="13">
    <location>
        <begin position="1"/>
        <end position="49"/>
    </location>
</feature>
<evidence type="ECO:0000256" key="8">
    <source>
        <dbReference type="ARBA" id="ARBA00023242"/>
    </source>
</evidence>
<evidence type="ECO:0000256" key="6">
    <source>
        <dbReference type="ARBA" id="ARBA00022833"/>
    </source>
</evidence>
<evidence type="ECO:0000256" key="2">
    <source>
        <dbReference type="ARBA" id="ARBA00005676"/>
    </source>
</evidence>
<dbReference type="GO" id="GO:0043175">
    <property type="term" value="F:RNA polymerase core enzyme binding"/>
    <property type="evidence" value="ECO:0007669"/>
    <property type="project" value="UniProtKB-UniRule"/>
</dbReference>
<feature type="compositionally biased region" description="Basic and acidic residues" evidence="13">
    <location>
        <begin position="304"/>
        <end position="316"/>
    </location>
</feature>